<dbReference type="EMBL" id="NQJD01000070">
    <property type="protein sequence ID" value="TAA73693.1"/>
    <property type="molecule type" value="Genomic_DNA"/>
</dbReference>
<accession>A0A521FY56</accession>
<proteinExistence type="predicted"/>
<sequence>MCHNTMPSTNLLTTSTSLQKAIAWIGETMQQHPDRQPAEVIAEAELRFDLTPLECEFLHRQFCQADY</sequence>
<reference evidence="1" key="1">
    <citation type="submission" date="2017-07" db="EMBL/GenBank/DDBJ databases">
        <title>The cable genome - Insights into the physiology and evolution of filamentous bacteria capable of sulfide oxidation via long distance electron transfer.</title>
        <authorList>
            <person name="Thorup C."/>
            <person name="Bjerg J.T."/>
            <person name="Schreiber L."/>
            <person name="Nielsen L.P."/>
            <person name="Kjeldsen K.U."/>
            <person name="Boesen T."/>
            <person name="Boggild A."/>
            <person name="Meysman F."/>
            <person name="Geelhoed J."/>
            <person name="Schramm A."/>
        </authorList>
    </citation>
    <scope>NUCLEOTIDE SEQUENCE [LARGE SCALE GENOMIC DNA]</scope>
    <source>
        <strain evidence="1">GS</strain>
    </source>
</reference>
<evidence type="ECO:0000313" key="1">
    <source>
        <dbReference type="EMBL" id="TAA73693.1"/>
    </source>
</evidence>
<comment type="caution">
    <text evidence="1">The sequence shown here is derived from an EMBL/GenBank/DDBJ whole genome shotgun (WGS) entry which is preliminary data.</text>
</comment>
<dbReference type="AlphaFoldDB" id="A0A521FY56"/>
<evidence type="ECO:0000313" key="2">
    <source>
        <dbReference type="Proteomes" id="UP000316238"/>
    </source>
</evidence>
<gene>
    <name evidence="1" type="ORF">CDV28_1703</name>
</gene>
<organism evidence="1 2">
    <name type="scientific">Candidatus Electronema aureum</name>
    <dbReference type="NCBI Taxonomy" id="2005002"/>
    <lineage>
        <taxon>Bacteria</taxon>
        <taxon>Pseudomonadati</taxon>
        <taxon>Thermodesulfobacteriota</taxon>
        <taxon>Desulfobulbia</taxon>
        <taxon>Desulfobulbales</taxon>
        <taxon>Desulfobulbaceae</taxon>
        <taxon>Candidatus Electronema</taxon>
    </lineage>
</organism>
<keyword evidence="2" id="KW-1185">Reference proteome</keyword>
<dbReference type="Proteomes" id="UP000316238">
    <property type="component" value="Unassembled WGS sequence"/>
</dbReference>
<name>A0A521FY56_9BACT</name>
<protein>
    <submittedName>
        <fullName evidence="1">Uncharacterized protein</fullName>
    </submittedName>
</protein>